<gene>
    <name evidence="2" type="ORF">ENN47_11565</name>
</gene>
<dbReference type="AlphaFoldDB" id="A0A7C1CY53"/>
<feature type="chain" id="PRO_5028033486" evidence="1">
    <location>
        <begin position="20"/>
        <end position="294"/>
    </location>
</feature>
<protein>
    <submittedName>
        <fullName evidence="2">Membrane-binding protein</fullName>
    </submittedName>
</protein>
<dbReference type="Gene3D" id="2.180.10.10">
    <property type="entry name" value="RHS repeat-associated core"/>
    <property type="match status" value="1"/>
</dbReference>
<sequence length="294" mass="33741">MKKVLMISLLVAFALVAFAQSEFMIPMSASDFNLRGPVKTVKIVYPEDEFYMEENFVFPYEILSFDRSGRLLSQISSDKEGNEISAILFNYDASGMLASITGRENGVEESVEQITIENGRIVSIIVEDGEGESTIIMEYDEFGRLVAQKMSGISEGEEIEMTISMAYDERGNLVEEGFGMMGMDLSRTFYEYNEKNQRIRESEFMYMFAMPGEDVEPIVSTLEYNEMGDVSIKISDSYWGDEKEAVVYEYEYDSMGNYISMVAYYVMNIADLETDGWKEMAMIEQEETREIEYY</sequence>
<name>A0A7C1CY53_9BACT</name>
<proteinExistence type="predicted"/>
<feature type="signal peptide" evidence="1">
    <location>
        <begin position="1"/>
        <end position="19"/>
    </location>
</feature>
<organism evidence="2">
    <name type="scientific">Mesotoga infera</name>
    <dbReference type="NCBI Taxonomy" id="1236046"/>
    <lineage>
        <taxon>Bacteria</taxon>
        <taxon>Thermotogati</taxon>
        <taxon>Thermotogota</taxon>
        <taxon>Thermotogae</taxon>
        <taxon>Kosmotogales</taxon>
        <taxon>Kosmotogaceae</taxon>
        <taxon>Mesotoga</taxon>
    </lineage>
</organism>
<reference evidence="2" key="1">
    <citation type="journal article" date="2020" name="mSystems">
        <title>Genome- and Community-Level Interaction Insights into Carbon Utilization and Element Cycling Functions of Hydrothermarchaeota in Hydrothermal Sediment.</title>
        <authorList>
            <person name="Zhou Z."/>
            <person name="Liu Y."/>
            <person name="Xu W."/>
            <person name="Pan J."/>
            <person name="Luo Z.H."/>
            <person name="Li M."/>
        </authorList>
    </citation>
    <scope>NUCLEOTIDE SEQUENCE [LARGE SCALE GENOMIC DNA]</scope>
    <source>
        <strain evidence="2">SpSt-1179</strain>
    </source>
</reference>
<evidence type="ECO:0000313" key="2">
    <source>
        <dbReference type="EMBL" id="HDP78791.1"/>
    </source>
</evidence>
<dbReference type="Proteomes" id="UP000886198">
    <property type="component" value="Unassembled WGS sequence"/>
</dbReference>
<dbReference type="EMBL" id="DSBT01000351">
    <property type="protein sequence ID" value="HDP78791.1"/>
    <property type="molecule type" value="Genomic_DNA"/>
</dbReference>
<keyword evidence="1" id="KW-0732">Signal</keyword>
<accession>A0A7C1CY53</accession>
<evidence type="ECO:0000256" key="1">
    <source>
        <dbReference type="SAM" id="SignalP"/>
    </source>
</evidence>
<comment type="caution">
    <text evidence="2">The sequence shown here is derived from an EMBL/GenBank/DDBJ whole genome shotgun (WGS) entry which is preliminary data.</text>
</comment>